<dbReference type="OrthoDB" id="4318104at2"/>
<evidence type="ECO:0000313" key="2">
    <source>
        <dbReference type="EMBL" id="AZQ36734.1"/>
    </source>
</evidence>
<accession>A0A3Q9EV54</accession>
<name>A0A3Q9EV54_9ACTN</name>
<dbReference type="AlphaFoldDB" id="A0A3Q9EV54"/>
<dbReference type="Proteomes" id="UP000280298">
    <property type="component" value="Chromosome"/>
</dbReference>
<feature type="transmembrane region" description="Helical" evidence="1">
    <location>
        <begin position="24"/>
        <end position="42"/>
    </location>
</feature>
<evidence type="ECO:0008006" key="4">
    <source>
        <dbReference type="Google" id="ProtNLM"/>
    </source>
</evidence>
<sequence length="166" mass="17800">MADIRDEDAPPVDSGPGRLRRFRLPMVFLLLAAVFATGPAYLGATQWQRVAQVQDGVPAVGTFHAEGSNCWGQRCWVEFEADGKRVEADLPALTRVSKRKVSRDGKPITVRYLASDPTVAAEEDGFGYVGAVTAMSALPAVILLIFGAGTLAAVLRGRPPFSPWSS</sequence>
<keyword evidence="3" id="KW-1185">Reference proteome</keyword>
<feature type="transmembrane region" description="Helical" evidence="1">
    <location>
        <begin position="126"/>
        <end position="155"/>
    </location>
</feature>
<dbReference type="EMBL" id="CP034539">
    <property type="protein sequence ID" value="AZQ36734.1"/>
    <property type="molecule type" value="Genomic_DNA"/>
</dbReference>
<proteinExistence type="predicted"/>
<dbReference type="KEGG" id="scya:EJ357_27545"/>
<reference evidence="2 3" key="1">
    <citation type="journal article" date="2019" name="Int. J. Syst. Evol. Microbiol.">
        <title>Streptomyces cyaneochromogenes sp. nov., a blue pigment-producing actinomycete from manganese-contaminated soil.</title>
        <authorList>
            <person name="Tang X."/>
            <person name="Zhao J."/>
            <person name="Li K."/>
            <person name="Chen Z."/>
            <person name="Sun Y."/>
            <person name="Gao J."/>
        </authorList>
    </citation>
    <scope>NUCLEOTIDE SEQUENCE [LARGE SCALE GENOMIC DNA]</scope>
    <source>
        <strain evidence="2 3">MK-45</strain>
    </source>
</reference>
<evidence type="ECO:0000256" key="1">
    <source>
        <dbReference type="SAM" id="Phobius"/>
    </source>
</evidence>
<protein>
    <recommendedName>
        <fullName evidence="4">DUF3592 domain-containing protein</fullName>
    </recommendedName>
</protein>
<keyword evidence="1" id="KW-0472">Membrane</keyword>
<gene>
    <name evidence="2" type="ORF">EJ357_27545</name>
</gene>
<keyword evidence="1" id="KW-0812">Transmembrane</keyword>
<evidence type="ECO:0000313" key="3">
    <source>
        <dbReference type="Proteomes" id="UP000280298"/>
    </source>
</evidence>
<keyword evidence="1" id="KW-1133">Transmembrane helix</keyword>
<organism evidence="2 3">
    <name type="scientific">Streptomyces cyaneochromogenes</name>
    <dbReference type="NCBI Taxonomy" id="2496836"/>
    <lineage>
        <taxon>Bacteria</taxon>
        <taxon>Bacillati</taxon>
        <taxon>Actinomycetota</taxon>
        <taxon>Actinomycetes</taxon>
        <taxon>Kitasatosporales</taxon>
        <taxon>Streptomycetaceae</taxon>
        <taxon>Streptomyces</taxon>
    </lineage>
</organism>
<dbReference type="RefSeq" id="WP_126394247.1">
    <property type="nucleotide sequence ID" value="NZ_CP034539.1"/>
</dbReference>